<dbReference type="Proteomes" id="UP000245370">
    <property type="component" value="Unassembled WGS sequence"/>
</dbReference>
<evidence type="ECO:0000313" key="1">
    <source>
        <dbReference type="EMBL" id="PWH86766.1"/>
    </source>
</evidence>
<evidence type="ECO:0008006" key="3">
    <source>
        <dbReference type="Google" id="ProtNLM"/>
    </source>
</evidence>
<dbReference type="AlphaFoldDB" id="A0A2U2XG47"/>
<dbReference type="InterPro" id="IPR018247">
    <property type="entry name" value="EF_Hand_1_Ca_BS"/>
</dbReference>
<dbReference type="PROSITE" id="PS00018">
    <property type="entry name" value="EF_HAND_1"/>
    <property type="match status" value="1"/>
</dbReference>
<sequence>MHQCYFLLQIYDDFIYGDLAPPNLDNKNKKLIINHLESTFSSCEDLEIIKVKFLKNRFEVVEKVSISNAHPLKKDYFSQENINFENDLDEVIIQKILDELSPKTDNIQFTISKSEKNIQSIGVCRNSSWNEINYDRSKYCYYYQVLKKSSFDLKSRIKLLDFELDEIDFKKLITKVQKTLMLYLKELSKTYTIKNNLLSFRVKSSYNNQDYFLLIYSSIINLLNYLYENYHIQINKTFQVPYYSEIINENKFDHKIKIIKKHLKNEKVNLTLINIIEHQLNRITDIDNENRLTYHELDYFIKYINGLTNHFLIYEKRKNTTEDIIFLLISNRFNNLKFIKFITDEIRLQLESTINGNDKRTYLLDKRNAIIQCFPTIDLTYDPKSKEIDQVLLEWIEIELENIIKHIEINNQTVNEENILKLKTTLSVPEVSVLLKTLNDSGIVSSESYSELARIGSNCLRTENTENISTSQLRNYFYDKDPVVIESIKTRLIQALNNINKNLD</sequence>
<reference evidence="1 2" key="1">
    <citation type="submission" date="2018-05" db="EMBL/GenBank/DDBJ databases">
        <title>Brumimicrobium oceani sp. nov., isolated from coastal sediment.</title>
        <authorList>
            <person name="Kou Y."/>
        </authorList>
    </citation>
    <scope>NUCLEOTIDE SEQUENCE [LARGE SCALE GENOMIC DNA]</scope>
    <source>
        <strain evidence="1 2">C305</strain>
    </source>
</reference>
<keyword evidence="2" id="KW-1185">Reference proteome</keyword>
<evidence type="ECO:0000313" key="2">
    <source>
        <dbReference type="Proteomes" id="UP000245370"/>
    </source>
</evidence>
<dbReference type="EMBL" id="QFRJ01000001">
    <property type="protein sequence ID" value="PWH86766.1"/>
    <property type="molecule type" value="Genomic_DNA"/>
</dbReference>
<organism evidence="1 2">
    <name type="scientific">Brumimicrobium oceani</name>
    <dbReference type="NCBI Taxonomy" id="2100725"/>
    <lineage>
        <taxon>Bacteria</taxon>
        <taxon>Pseudomonadati</taxon>
        <taxon>Bacteroidota</taxon>
        <taxon>Flavobacteriia</taxon>
        <taxon>Flavobacteriales</taxon>
        <taxon>Crocinitomicaceae</taxon>
        <taxon>Brumimicrobium</taxon>
    </lineage>
</organism>
<protein>
    <recommendedName>
        <fullName evidence="3">EF-hand domain-containing protein</fullName>
    </recommendedName>
</protein>
<comment type="caution">
    <text evidence="1">The sequence shown here is derived from an EMBL/GenBank/DDBJ whole genome shotgun (WGS) entry which is preliminary data.</text>
</comment>
<accession>A0A2U2XG47</accession>
<reference evidence="1 2" key="2">
    <citation type="submission" date="2018-05" db="EMBL/GenBank/DDBJ databases">
        <authorList>
            <person name="Lanie J.A."/>
            <person name="Ng W.-L."/>
            <person name="Kazmierczak K.M."/>
            <person name="Andrzejewski T.M."/>
            <person name="Davidsen T.M."/>
            <person name="Wayne K.J."/>
            <person name="Tettelin H."/>
            <person name="Glass J.I."/>
            <person name="Rusch D."/>
            <person name="Podicherti R."/>
            <person name="Tsui H.-C.T."/>
            <person name="Winkler M.E."/>
        </authorList>
    </citation>
    <scope>NUCLEOTIDE SEQUENCE [LARGE SCALE GENOMIC DNA]</scope>
    <source>
        <strain evidence="1 2">C305</strain>
    </source>
</reference>
<proteinExistence type="predicted"/>
<name>A0A2U2XG47_9FLAO</name>
<gene>
    <name evidence="1" type="ORF">DIT68_00425</name>
</gene>